<evidence type="ECO:0000256" key="2">
    <source>
        <dbReference type="ARBA" id="ARBA00023002"/>
    </source>
</evidence>
<dbReference type="InterPro" id="IPR055170">
    <property type="entry name" value="GFO_IDH_MocA-like_dom"/>
</dbReference>
<dbReference type="InterPro" id="IPR000683">
    <property type="entry name" value="Gfo/Idh/MocA-like_OxRdtase_N"/>
</dbReference>
<dbReference type="Gene3D" id="3.30.360.10">
    <property type="entry name" value="Dihydrodipicolinate Reductase, domain 2"/>
    <property type="match status" value="1"/>
</dbReference>
<feature type="domain" description="Gfo/Idh/MocA-like oxidoreductase N-terminal" evidence="3">
    <location>
        <begin position="25"/>
        <end position="123"/>
    </location>
</feature>
<dbReference type="GO" id="GO:0000166">
    <property type="term" value="F:nucleotide binding"/>
    <property type="evidence" value="ECO:0007669"/>
    <property type="project" value="InterPro"/>
</dbReference>
<sequence length="332" mass="37731">MSKFKIGVLSTARIVELGIVLPAKSMNVELYSVAARDPEKARKFAKQHNFTRYHNTYQQLIDDPKIDIIYNPLPNGLHGPWNIKAIKSGKHVLTEKPFSSNESEASTICEIVRSTNSFLMEGFHYSFHPVWIRINELLNIGVIGKLKKINIVMIMPEAPVHDPRWSLELAGGALMDLGCYAMHIFNRLISFGGGGPQIYKCRTHERLKNSGVDEKADVIVNYPNGLIGTVHCDMGGDRIEFTIEFIGEKGRIFAFNFLHPHMDDRILIETNQTTVIEKLGKTYSYTHQLQSFLDYLQHSISPIPLDESLETMKLIDICYRLAKMEPRPTIVM</sequence>
<dbReference type="Pfam" id="PF22725">
    <property type="entry name" value="GFO_IDH_MocA_C3"/>
    <property type="match status" value="1"/>
</dbReference>
<proteinExistence type="inferred from homology"/>
<dbReference type="HOGENOM" id="CLU_023194_5_0_6"/>
<feature type="domain" description="GFO/IDH/MocA-like oxidoreductase" evidence="4">
    <location>
        <begin position="133"/>
        <end position="252"/>
    </location>
</feature>
<dbReference type="EMBL" id="FO704551">
    <property type="protein sequence ID" value="CDG22898.1"/>
    <property type="molecule type" value="Genomic_DNA"/>
</dbReference>
<dbReference type="GO" id="GO:0016491">
    <property type="term" value="F:oxidoreductase activity"/>
    <property type="evidence" value="ECO:0007669"/>
    <property type="project" value="UniProtKB-KW"/>
</dbReference>
<evidence type="ECO:0000259" key="4">
    <source>
        <dbReference type="Pfam" id="PF22725"/>
    </source>
</evidence>
<dbReference type="RefSeq" id="WP_045959741.1">
    <property type="nucleotide sequence ID" value="NZ_FO704551.1"/>
</dbReference>
<dbReference type="Gene3D" id="3.40.50.720">
    <property type="entry name" value="NAD(P)-binding Rossmann-like Domain"/>
    <property type="match status" value="1"/>
</dbReference>
<dbReference type="OrthoDB" id="9781031at2"/>
<dbReference type="KEGG" id="xpo:XPG1_3262"/>
<organism evidence="5 6">
    <name type="scientific">Xenorhabdus poinarii G6</name>
    <dbReference type="NCBI Taxonomy" id="1354304"/>
    <lineage>
        <taxon>Bacteria</taxon>
        <taxon>Pseudomonadati</taxon>
        <taxon>Pseudomonadota</taxon>
        <taxon>Gammaproteobacteria</taxon>
        <taxon>Enterobacterales</taxon>
        <taxon>Morganellaceae</taxon>
        <taxon>Xenorhabdus</taxon>
    </lineage>
</organism>
<dbReference type="Pfam" id="PF01408">
    <property type="entry name" value="GFO_IDH_MocA"/>
    <property type="match status" value="1"/>
</dbReference>
<keyword evidence="6" id="KW-1185">Reference proteome</keyword>
<evidence type="ECO:0000313" key="5">
    <source>
        <dbReference type="EMBL" id="CDG22898.1"/>
    </source>
</evidence>
<dbReference type="SUPFAM" id="SSF51735">
    <property type="entry name" value="NAD(P)-binding Rossmann-fold domains"/>
    <property type="match status" value="1"/>
</dbReference>
<dbReference type="STRING" id="1354304.XPG1_3262"/>
<dbReference type="SUPFAM" id="SSF55347">
    <property type="entry name" value="Glyceraldehyde-3-phosphate dehydrogenase-like, C-terminal domain"/>
    <property type="match status" value="1"/>
</dbReference>
<gene>
    <name evidence="5" type="ORF">XPG1_3262</name>
</gene>
<evidence type="ECO:0000313" key="6">
    <source>
        <dbReference type="Proteomes" id="UP000032735"/>
    </source>
</evidence>
<comment type="similarity">
    <text evidence="1">Belongs to the Gfo/Idh/MocA family.</text>
</comment>
<evidence type="ECO:0000256" key="1">
    <source>
        <dbReference type="ARBA" id="ARBA00010928"/>
    </source>
</evidence>
<name>A0A068R6Q8_9GAMM</name>
<dbReference type="InterPro" id="IPR036291">
    <property type="entry name" value="NAD(P)-bd_dom_sf"/>
</dbReference>
<dbReference type="PANTHER" id="PTHR22604">
    <property type="entry name" value="OXIDOREDUCTASES"/>
    <property type="match status" value="1"/>
</dbReference>
<evidence type="ECO:0000259" key="3">
    <source>
        <dbReference type="Pfam" id="PF01408"/>
    </source>
</evidence>
<protein>
    <submittedName>
        <fullName evidence="5">Oxidoreductase domain protein</fullName>
    </submittedName>
</protein>
<dbReference type="InterPro" id="IPR050984">
    <property type="entry name" value="Gfo/Idh/MocA_domain"/>
</dbReference>
<dbReference type="PANTHER" id="PTHR22604:SF105">
    <property type="entry name" value="TRANS-1,2-DIHYDROBENZENE-1,2-DIOL DEHYDROGENASE"/>
    <property type="match status" value="1"/>
</dbReference>
<dbReference type="Proteomes" id="UP000032735">
    <property type="component" value="Chromosome"/>
</dbReference>
<reference evidence="5 6" key="1">
    <citation type="submission" date="2013-07" db="EMBL/GenBank/DDBJ databases">
        <authorList>
            <person name="Genoscope - CEA"/>
        </authorList>
    </citation>
    <scope>NUCLEOTIDE SEQUENCE [LARGE SCALE GENOMIC DNA]</scope>
    <source>
        <strain evidence="5 6">G6</strain>
    </source>
</reference>
<dbReference type="AlphaFoldDB" id="A0A068R6Q8"/>
<accession>A0A068R6Q8</accession>
<keyword evidence="2" id="KW-0560">Oxidoreductase</keyword>